<keyword evidence="1" id="KW-0812">Transmembrane</keyword>
<dbReference type="AlphaFoldDB" id="A0A1B9GVP4"/>
<proteinExistence type="predicted"/>
<dbReference type="PANTHER" id="PTHR42101:SF1">
    <property type="entry name" value="LOW TEMPERATURE REQUIREMENT A"/>
    <property type="match status" value="1"/>
</dbReference>
<feature type="transmembrane region" description="Helical" evidence="1">
    <location>
        <begin position="391"/>
        <end position="414"/>
    </location>
</feature>
<evidence type="ECO:0000256" key="1">
    <source>
        <dbReference type="SAM" id="Phobius"/>
    </source>
</evidence>
<protein>
    <recommendedName>
        <fullName evidence="4">Low temperature requirement protein LtrA</fullName>
    </recommendedName>
</protein>
<organism evidence="2 3">
    <name type="scientific">Kwoniella heveanensis BCC8398</name>
    <dbReference type="NCBI Taxonomy" id="1296120"/>
    <lineage>
        <taxon>Eukaryota</taxon>
        <taxon>Fungi</taxon>
        <taxon>Dikarya</taxon>
        <taxon>Basidiomycota</taxon>
        <taxon>Agaricomycotina</taxon>
        <taxon>Tremellomycetes</taxon>
        <taxon>Tremellales</taxon>
        <taxon>Cryptococcaceae</taxon>
        <taxon>Kwoniella</taxon>
    </lineage>
</organism>
<gene>
    <name evidence="2" type="ORF">I316_03532</name>
</gene>
<dbReference type="STRING" id="1296120.A0A1B9GVP4"/>
<dbReference type="Proteomes" id="UP000092666">
    <property type="component" value="Unassembled WGS sequence"/>
</dbReference>
<feature type="transmembrane region" description="Helical" evidence="1">
    <location>
        <begin position="105"/>
        <end position="125"/>
    </location>
</feature>
<keyword evidence="3" id="KW-1185">Reference proteome</keyword>
<feature type="transmembrane region" description="Helical" evidence="1">
    <location>
        <begin position="313"/>
        <end position="330"/>
    </location>
</feature>
<feature type="transmembrane region" description="Helical" evidence="1">
    <location>
        <begin position="169"/>
        <end position="185"/>
    </location>
</feature>
<feature type="transmembrane region" description="Helical" evidence="1">
    <location>
        <begin position="215"/>
        <end position="235"/>
    </location>
</feature>
<dbReference type="EMBL" id="KV700123">
    <property type="protein sequence ID" value="OCF34985.1"/>
    <property type="molecule type" value="Genomic_DNA"/>
</dbReference>
<feature type="transmembrane region" description="Helical" evidence="1">
    <location>
        <begin position="282"/>
        <end position="301"/>
    </location>
</feature>
<reference evidence="2 3" key="1">
    <citation type="submission" date="2013-07" db="EMBL/GenBank/DDBJ databases">
        <title>The Genome Sequence of Cryptococcus heveanensis BCC8398.</title>
        <authorList>
            <consortium name="The Broad Institute Genome Sequencing Platform"/>
            <person name="Cuomo C."/>
            <person name="Litvintseva A."/>
            <person name="Chen Y."/>
            <person name="Heitman J."/>
            <person name="Sun S."/>
            <person name="Springer D."/>
            <person name="Dromer F."/>
            <person name="Young S.K."/>
            <person name="Zeng Q."/>
            <person name="Gargeya S."/>
            <person name="Fitzgerald M."/>
            <person name="Abouelleil A."/>
            <person name="Alvarado L."/>
            <person name="Berlin A.M."/>
            <person name="Chapman S.B."/>
            <person name="Dewar J."/>
            <person name="Goldberg J."/>
            <person name="Griggs A."/>
            <person name="Gujja S."/>
            <person name="Hansen M."/>
            <person name="Howarth C."/>
            <person name="Imamovic A."/>
            <person name="Larimer J."/>
            <person name="McCowan C."/>
            <person name="Murphy C."/>
            <person name="Pearson M."/>
            <person name="Priest M."/>
            <person name="Roberts A."/>
            <person name="Saif S."/>
            <person name="Shea T."/>
            <person name="Sykes S."/>
            <person name="Wortman J."/>
            <person name="Nusbaum C."/>
            <person name="Birren B."/>
        </authorList>
    </citation>
    <scope>NUCLEOTIDE SEQUENCE [LARGE SCALE GENOMIC DNA]</scope>
    <source>
        <strain evidence="2 3">BCC8398</strain>
    </source>
</reference>
<name>A0A1B9GVP4_9TREE</name>
<feature type="transmembrane region" description="Helical" evidence="1">
    <location>
        <begin position="350"/>
        <end position="370"/>
    </location>
</feature>
<feature type="transmembrane region" description="Helical" evidence="1">
    <location>
        <begin position="644"/>
        <end position="665"/>
    </location>
</feature>
<evidence type="ECO:0000313" key="3">
    <source>
        <dbReference type="Proteomes" id="UP000092666"/>
    </source>
</evidence>
<feature type="transmembrane region" description="Helical" evidence="1">
    <location>
        <begin position="558"/>
        <end position="579"/>
    </location>
</feature>
<keyword evidence="1" id="KW-0472">Membrane</keyword>
<evidence type="ECO:0008006" key="4">
    <source>
        <dbReference type="Google" id="ProtNLM"/>
    </source>
</evidence>
<reference evidence="3" key="2">
    <citation type="submission" date="2013-12" db="EMBL/GenBank/DDBJ databases">
        <title>Evolution of pathogenesis and genome organization in the Tremellales.</title>
        <authorList>
            <person name="Cuomo C."/>
            <person name="Litvintseva A."/>
            <person name="Heitman J."/>
            <person name="Chen Y."/>
            <person name="Sun S."/>
            <person name="Springer D."/>
            <person name="Dromer F."/>
            <person name="Young S."/>
            <person name="Zeng Q."/>
            <person name="Chapman S."/>
            <person name="Gujja S."/>
            <person name="Saif S."/>
            <person name="Birren B."/>
        </authorList>
    </citation>
    <scope>NUCLEOTIDE SEQUENCE [LARGE SCALE GENOMIC DNA]</scope>
    <source>
        <strain evidence="3">BCC8398</strain>
    </source>
</reference>
<accession>A0A1B9GVP4</accession>
<keyword evidence="1" id="KW-1133">Transmembrane helix</keyword>
<feature type="transmembrane region" description="Helical" evidence="1">
    <location>
        <begin position="131"/>
        <end position="148"/>
    </location>
</feature>
<dbReference type="PANTHER" id="PTHR42101">
    <property type="entry name" value="CHROMOSOME 16, WHOLE GENOME SHOTGUN SEQUENCE"/>
    <property type="match status" value="1"/>
</dbReference>
<evidence type="ECO:0000313" key="2">
    <source>
        <dbReference type="EMBL" id="OCF34985.1"/>
    </source>
</evidence>
<feature type="transmembrane region" description="Helical" evidence="1">
    <location>
        <begin position="247"/>
        <end position="270"/>
    </location>
</feature>
<dbReference type="OrthoDB" id="3243926at2759"/>
<feature type="transmembrane region" description="Helical" evidence="1">
    <location>
        <begin position="591"/>
        <end position="610"/>
    </location>
</feature>
<sequence>MTENEGYREELVNKTVFDSRSPILASSSSQDLIGPHANLLAQPISNKANVGVLIKERSYEDGASPGLAPSALEGNRERRRVPFLHRPLEGDENVWLHKEHEAEEWLSLLYDLAVVAVLTIFSNNHELNKPSAIPIFLSYYAIISWVWTSQIHYDIRYQAQDGWHRIAKAVQIMTFVYMGAASGNWNPGLIMDEESFLAEMSSMDASTHRSANESFMTVLSAFAISRAFLALQNLVCAWNAYRVGRKLTFHVLPFGSLAASCVLTVVAIVIPASGRPATVVKIATFYFSICVEMITVWVAAAKSWRHKIRTQSIGVRYGAFTLIIIGEGFISVTRASNLAISGFSITNTMTYAQVFLAISIMYLLFAFLFGKSDCGGDVRESKVLLWEALHFPMHFNLLLLLAAMVNAIVVLSFARGVSSVASHYISTIESIVNGTDLSHRDQRYVARYFDHYTVEMALLRNLSMAESPPDDPTMVAYQYLGQIMFQVTNSYGIELEDSMLRSLEDLYAKVVLTRRRGVRTQLNTTWSSNDTLQSTRQDEAFSLLRQILQEPTSTSLSGVLWLFPTAGLALIFSALRSISWTRHKKFVSGNWIKNAIYILCGSFLALLGFLDIGSKDFDAFADTVENELRGVNPMYWLVHTRTPLVIVLAMYLLAYLGELITSTCIRRLRRGKRVAQGQMVEA</sequence>